<keyword evidence="1" id="KW-0732">Signal</keyword>
<feature type="chain" id="PRO_5035784985" evidence="1">
    <location>
        <begin position="23"/>
        <end position="71"/>
    </location>
</feature>
<organism evidence="2 3">
    <name type="scientific">Ceratopteris richardii</name>
    <name type="common">Triangle waterfern</name>
    <dbReference type="NCBI Taxonomy" id="49495"/>
    <lineage>
        <taxon>Eukaryota</taxon>
        <taxon>Viridiplantae</taxon>
        <taxon>Streptophyta</taxon>
        <taxon>Embryophyta</taxon>
        <taxon>Tracheophyta</taxon>
        <taxon>Polypodiopsida</taxon>
        <taxon>Polypodiidae</taxon>
        <taxon>Polypodiales</taxon>
        <taxon>Pteridineae</taxon>
        <taxon>Pteridaceae</taxon>
        <taxon>Parkerioideae</taxon>
        <taxon>Ceratopteris</taxon>
    </lineage>
</organism>
<reference evidence="2 3" key="1">
    <citation type="submission" date="2021-08" db="EMBL/GenBank/DDBJ databases">
        <title>WGS assembly of Ceratopteris richardii.</title>
        <authorList>
            <person name="Marchant D.B."/>
            <person name="Chen G."/>
            <person name="Jenkins J."/>
            <person name="Shu S."/>
            <person name="Leebens-Mack J."/>
            <person name="Grimwood J."/>
            <person name="Schmutz J."/>
            <person name="Soltis P."/>
            <person name="Soltis D."/>
            <person name="Chen Z.-H."/>
        </authorList>
    </citation>
    <scope>NUCLEOTIDE SEQUENCE [LARGE SCALE GENOMIC DNA]</scope>
    <source>
        <strain evidence="2">Whitten #5841</strain>
        <tissue evidence="2">Leaf</tissue>
    </source>
</reference>
<protein>
    <submittedName>
        <fullName evidence="2">Uncharacterized protein</fullName>
    </submittedName>
</protein>
<evidence type="ECO:0000256" key="1">
    <source>
        <dbReference type="SAM" id="SignalP"/>
    </source>
</evidence>
<evidence type="ECO:0000313" key="2">
    <source>
        <dbReference type="EMBL" id="KAH7294538.1"/>
    </source>
</evidence>
<dbReference type="AlphaFoldDB" id="A0A8T2RG08"/>
<name>A0A8T2RG08_CERRI</name>
<keyword evidence="3" id="KW-1185">Reference proteome</keyword>
<evidence type="ECO:0000313" key="3">
    <source>
        <dbReference type="Proteomes" id="UP000825935"/>
    </source>
</evidence>
<dbReference type="EMBL" id="CM035432">
    <property type="protein sequence ID" value="KAH7294538.1"/>
    <property type="molecule type" value="Genomic_DNA"/>
</dbReference>
<dbReference type="Proteomes" id="UP000825935">
    <property type="component" value="Chromosome 27"/>
</dbReference>
<feature type="signal peptide" evidence="1">
    <location>
        <begin position="1"/>
        <end position="22"/>
    </location>
</feature>
<gene>
    <name evidence="2" type="ORF">KP509_27G005600</name>
</gene>
<accession>A0A8T2RG08</accession>
<comment type="caution">
    <text evidence="2">The sequence shown here is derived from an EMBL/GenBank/DDBJ whole genome shotgun (WGS) entry which is preliminary data.</text>
</comment>
<proteinExistence type="predicted"/>
<sequence length="71" mass="8330">MTWRRHTGLCTFGIKVWTLTSCFPNSRSIYESTRELPNEVNDIYWAWVDQLVICSDDEALEAELDSPPREH</sequence>